<dbReference type="AlphaFoldDB" id="A0A8D9EE15"/>
<organism evidence="2">
    <name type="scientific">Cacopsylla melanoneura</name>
    <dbReference type="NCBI Taxonomy" id="428564"/>
    <lineage>
        <taxon>Eukaryota</taxon>
        <taxon>Metazoa</taxon>
        <taxon>Ecdysozoa</taxon>
        <taxon>Arthropoda</taxon>
        <taxon>Hexapoda</taxon>
        <taxon>Insecta</taxon>
        <taxon>Pterygota</taxon>
        <taxon>Neoptera</taxon>
        <taxon>Paraneoptera</taxon>
        <taxon>Hemiptera</taxon>
        <taxon>Sternorrhyncha</taxon>
        <taxon>Psylloidea</taxon>
        <taxon>Psyllidae</taxon>
        <taxon>Psyllinae</taxon>
        <taxon>Cacopsylla</taxon>
    </lineage>
</organism>
<dbReference type="EMBL" id="HBUF01526065">
    <property type="protein sequence ID" value="CAG6750251.1"/>
    <property type="molecule type" value="Transcribed_RNA"/>
</dbReference>
<keyword evidence="1" id="KW-0472">Membrane</keyword>
<keyword evidence="1" id="KW-0812">Transmembrane</keyword>
<feature type="transmembrane region" description="Helical" evidence="1">
    <location>
        <begin position="6"/>
        <end position="27"/>
    </location>
</feature>
<evidence type="ECO:0000313" key="2">
    <source>
        <dbReference type="EMBL" id="CAG6750251.1"/>
    </source>
</evidence>
<protein>
    <submittedName>
        <fullName evidence="2">Uncharacterized protein</fullName>
    </submittedName>
</protein>
<reference evidence="2" key="1">
    <citation type="submission" date="2021-05" db="EMBL/GenBank/DDBJ databases">
        <authorList>
            <person name="Alioto T."/>
            <person name="Alioto T."/>
            <person name="Gomez Garrido J."/>
        </authorList>
    </citation>
    <scope>NUCLEOTIDE SEQUENCE</scope>
</reference>
<dbReference type="EMBL" id="HBUF01526064">
    <property type="protein sequence ID" value="CAG6750250.1"/>
    <property type="molecule type" value="Transcribed_RNA"/>
</dbReference>
<sequence length="102" mass="12022">MRRPEFYYIIFGFPIQFYVHSTFNYSLHVFAKLFCTNFGAVLTGLQIPRLFPLGIFEEPCIQKYTYHQKRHDGTQVLMNCIGQLERQMNLVSEYSPKVGSIF</sequence>
<keyword evidence="1" id="KW-1133">Transmembrane helix</keyword>
<accession>A0A8D9EE15</accession>
<proteinExistence type="predicted"/>
<evidence type="ECO:0000256" key="1">
    <source>
        <dbReference type="SAM" id="Phobius"/>
    </source>
</evidence>
<name>A0A8D9EE15_9HEMI</name>